<proteinExistence type="predicted"/>
<evidence type="ECO:0000313" key="2">
    <source>
        <dbReference type="EMBL" id="KAK9828351.1"/>
    </source>
</evidence>
<keyword evidence="3" id="KW-1185">Reference proteome</keyword>
<feature type="compositionally biased region" description="Low complexity" evidence="1">
    <location>
        <begin position="24"/>
        <end position="56"/>
    </location>
</feature>
<dbReference type="EMBL" id="JALJOS010000016">
    <property type="protein sequence ID" value="KAK9828351.1"/>
    <property type="molecule type" value="Genomic_DNA"/>
</dbReference>
<feature type="region of interest" description="Disordered" evidence="1">
    <location>
        <begin position="1"/>
        <end position="82"/>
    </location>
</feature>
<gene>
    <name evidence="2" type="ORF">WJX74_010302</name>
</gene>
<evidence type="ECO:0000256" key="1">
    <source>
        <dbReference type="SAM" id="MobiDB-lite"/>
    </source>
</evidence>
<comment type="caution">
    <text evidence="2">The sequence shown here is derived from an EMBL/GenBank/DDBJ whole genome shotgun (WGS) entry which is preliminary data.</text>
</comment>
<evidence type="ECO:0000313" key="3">
    <source>
        <dbReference type="Proteomes" id="UP001438707"/>
    </source>
</evidence>
<dbReference type="AlphaFoldDB" id="A0AAW1R4K5"/>
<dbReference type="Proteomes" id="UP001438707">
    <property type="component" value="Unassembled WGS sequence"/>
</dbReference>
<reference evidence="2 3" key="1">
    <citation type="journal article" date="2024" name="Nat. Commun.">
        <title>Phylogenomics reveals the evolutionary origins of lichenization in chlorophyte algae.</title>
        <authorList>
            <person name="Puginier C."/>
            <person name="Libourel C."/>
            <person name="Otte J."/>
            <person name="Skaloud P."/>
            <person name="Haon M."/>
            <person name="Grisel S."/>
            <person name="Petersen M."/>
            <person name="Berrin J.G."/>
            <person name="Delaux P.M."/>
            <person name="Dal Grande F."/>
            <person name="Keller J."/>
        </authorList>
    </citation>
    <scope>NUCLEOTIDE SEQUENCE [LARGE SCALE GENOMIC DNA]</scope>
    <source>
        <strain evidence="2 3">SAG 2145</strain>
    </source>
</reference>
<feature type="compositionally biased region" description="Low complexity" evidence="1">
    <location>
        <begin position="73"/>
        <end position="82"/>
    </location>
</feature>
<sequence length="157" mass="16135">MDSKPRSCLSEALRVKGSCHPVARRSVASSSSSPGSDVSSAAGGLSGSELASSGPARKLQRVGRPEVSPLETSGSHSHSGGSFKTSVGLEIAAIFSNQGPAAACGNSWFGCSPPSRPVVNPVVRDVQFGRCTLSERRSSFSEESGPYFSAMSSLTRA</sequence>
<protein>
    <submittedName>
        <fullName evidence="2">Uncharacterized protein</fullName>
    </submittedName>
</protein>
<accession>A0AAW1R4K5</accession>
<organism evidence="2 3">
    <name type="scientific">Apatococcus lobatus</name>
    <dbReference type="NCBI Taxonomy" id="904363"/>
    <lineage>
        <taxon>Eukaryota</taxon>
        <taxon>Viridiplantae</taxon>
        <taxon>Chlorophyta</taxon>
        <taxon>core chlorophytes</taxon>
        <taxon>Trebouxiophyceae</taxon>
        <taxon>Chlorellales</taxon>
        <taxon>Chlorellaceae</taxon>
        <taxon>Apatococcus</taxon>
    </lineage>
</organism>
<name>A0AAW1R4K5_9CHLO</name>